<keyword evidence="3 6" id="KW-0694">RNA-binding</keyword>
<dbReference type="Proteomes" id="UP000198749">
    <property type="component" value="Unassembled WGS sequence"/>
</dbReference>
<proteinExistence type="inferred from homology"/>
<dbReference type="OrthoDB" id="9789556at2"/>
<dbReference type="GO" id="GO:0003723">
    <property type="term" value="F:RNA binding"/>
    <property type="evidence" value="ECO:0007669"/>
    <property type="project" value="UniProtKB-UniRule"/>
</dbReference>
<dbReference type="Gene3D" id="1.10.940.10">
    <property type="entry name" value="NusB-like"/>
    <property type="match status" value="1"/>
</dbReference>
<organism evidence="8 9">
    <name type="scientific">Amphritea atlantica</name>
    <dbReference type="NCBI Taxonomy" id="355243"/>
    <lineage>
        <taxon>Bacteria</taxon>
        <taxon>Pseudomonadati</taxon>
        <taxon>Pseudomonadota</taxon>
        <taxon>Gammaproteobacteria</taxon>
        <taxon>Oceanospirillales</taxon>
        <taxon>Oceanospirillaceae</taxon>
        <taxon>Amphritea</taxon>
    </lineage>
</organism>
<sequence length="158" mass="17779">MSDTPAPKKQKKPSLTEMRRAARSFALQALYQWEMSGNAVADIELQFRMDNDMSGTDLSLFNELLHGVPANVAELDRAYEPFLDRALDDLDPIERAVLRIGSFELINRIVVPYKVVINESVDLAKIFGATESHKYVNGILDKLAARVRMTEINANRGK</sequence>
<dbReference type="InterPro" id="IPR035926">
    <property type="entry name" value="NusB-like_sf"/>
</dbReference>
<keyword evidence="5 6" id="KW-0804">Transcription</keyword>
<evidence type="ECO:0000256" key="5">
    <source>
        <dbReference type="ARBA" id="ARBA00023163"/>
    </source>
</evidence>
<dbReference type="EMBL" id="FOGB01000002">
    <property type="protein sequence ID" value="SEQ29190.1"/>
    <property type="molecule type" value="Genomic_DNA"/>
</dbReference>
<name>A0A1H9ETY8_9GAMM</name>
<comment type="similarity">
    <text evidence="1 6">Belongs to the NusB family.</text>
</comment>
<keyword evidence="9" id="KW-1185">Reference proteome</keyword>
<dbReference type="RefSeq" id="WP_091354971.1">
    <property type="nucleotide sequence ID" value="NZ_AP025284.1"/>
</dbReference>
<dbReference type="GO" id="GO:0006353">
    <property type="term" value="P:DNA-templated transcription termination"/>
    <property type="evidence" value="ECO:0007669"/>
    <property type="project" value="UniProtKB-UniRule"/>
</dbReference>
<evidence type="ECO:0000256" key="6">
    <source>
        <dbReference type="HAMAP-Rule" id="MF_00073"/>
    </source>
</evidence>
<dbReference type="SUPFAM" id="SSF48013">
    <property type="entry name" value="NusB-like"/>
    <property type="match status" value="1"/>
</dbReference>
<dbReference type="HAMAP" id="MF_00073">
    <property type="entry name" value="NusB"/>
    <property type="match status" value="1"/>
</dbReference>
<evidence type="ECO:0000313" key="9">
    <source>
        <dbReference type="Proteomes" id="UP000198749"/>
    </source>
</evidence>
<dbReference type="PANTHER" id="PTHR11078">
    <property type="entry name" value="N UTILIZATION SUBSTANCE PROTEIN B-RELATED"/>
    <property type="match status" value="1"/>
</dbReference>
<reference evidence="9" key="1">
    <citation type="submission" date="2016-10" db="EMBL/GenBank/DDBJ databases">
        <authorList>
            <person name="Varghese N."/>
            <person name="Submissions S."/>
        </authorList>
    </citation>
    <scope>NUCLEOTIDE SEQUENCE [LARGE SCALE GENOMIC DNA]</scope>
    <source>
        <strain evidence="9">DSM 18887</strain>
    </source>
</reference>
<comment type="function">
    <text evidence="6">Involved in transcription antitermination. Required for transcription of ribosomal RNA (rRNA) genes. Binds specifically to the boxA antiterminator sequence of the ribosomal RNA (rrn) operons.</text>
</comment>
<dbReference type="GO" id="GO:0031564">
    <property type="term" value="P:transcription antitermination"/>
    <property type="evidence" value="ECO:0007669"/>
    <property type="project" value="UniProtKB-KW"/>
</dbReference>
<dbReference type="GO" id="GO:0005829">
    <property type="term" value="C:cytosol"/>
    <property type="evidence" value="ECO:0007669"/>
    <property type="project" value="TreeGrafter"/>
</dbReference>
<evidence type="ECO:0000313" key="8">
    <source>
        <dbReference type="EMBL" id="SEQ29190.1"/>
    </source>
</evidence>
<keyword evidence="2 6" id="KW-0889">Transcription antitermination</keyword>
<dbReference type="STRING" id="355243.SAMN03080615_01074"/>
<dbReference type="InterPro" id="IPR006027">
    <property type="entry name" value="NusB_RsmB_TIM44"/>
</dbReference>
<dbReference type="InterPro" id="IPR011605">
    <property type="entry name" value="NusB_fam"/>
</dbReference>
<evidence type="ECO:0000256" key="3">
    <source>
        <dbReference type="ARBA" id="ARBA00022884"/>
    </source>
</evidence>
<dbReference type="NCBIfam" id="TIGR01951">
    <property type="entry name" value="nusB"/>
    <property type="match status" value="1"/>
</dbReference>
<dbReference type="Pfam" id="PF01029">
    <property type="entry name" value="NusB"/>
    <property type="match status" value="1"/>
</dbReference>
<dbReference type="AlphaFoldDB" id="A0A1H9ETY8"/>
<protein>
    <recommendedName>
        <fullName evidence="6">Transcription antitermination protein NusB</fullName>
    </recommendedName>
    <alternativeName>
        <fullName evidence="6">Antitermination factor NusB</fullName>
    </alternativeName>
</protein>
<feature type="domain" description="NusB/RsmB/TIM44" evidence="7">
    <location>
        <begin position="21"/>
        <end position="144"/>
    </location>
</feature>
<dbReference type="PANTHER" id="PTHR11078:SF3">
    <property type="entry name" value="ANTITERMINATION NUSB DOMAIN-CONTAINING PROTEIN"/>
    <property type="match status" value="1"/>
</dbReference>
<gene>
    <name evidence="6" type="primary">nusB</name>
    <name evidence="8" type="ORF">SAMN03080615_01074</name>
</gene>
<evidence type="ECO:0000256" key="2">
    <source>
        <dbReference type="ARBA" id="ARBA00022814"/>
    </source>
</evidence>
<evidence type="ECO:0000259" key="7">
    <source>
        <dbReference type="Pfam" id="PF01029"/>
    </source>
</evidence>
<evidence type="ECO:0000256" key="4">
    <source>
        <dbReference type="ARBA" id="ARBA00023015"/>
    </source>
</evidence>
<accession>A0A1H9ETY8</accession>
<keyword evidence="4 6" id="KW-0805">Transcription regulation</keyword>
<evidence type="ECO:0000256" key="1">
    <source>
        <dbReference type="ARBA" id="ARBA00005952"/>
    </source>
</evidence>